<dbReference type="InterPro" id="IPR019690">
    <property type="entry name" value="DUF2569"/>
</dbReference>
<comment type="caution">
    <text evidence="2">The sequence shown here is derived from an EMBL/GenBank/DDBJ whole genome shotgun (WGS) entry which is preliminary data.</text>
</comment>
<protein>
    <submittedName>
        <fullName evidence="2">DUF2569 domain-containing protein</fullName>
    </submittedName>
</protein>
<dbReference type="EMBL" id="JAAIKC010000009">
    <property type="protein sequence ID" value="NEW08364.1"/>
    <property type="molecule type" value="Genomic_DNA"/>
</dbReference>
<sequence length="333" mass="37906">MARRGLNQQWKESLICEECIVITKFQDLSLIQREIELGVSLLSDAEIIEEFNNWIPSQTCEAAAQGYFSFMSSIAYFRPTIIQPLLVKALEPLYFLGISDVEGIMRWVSHYKDNMKAMYIPSKNGLLWLSVEFPNLEYEVSLLLKELGSEDTIIESGNKVKEDRGVVCPWCESKLESGISHCPKCDNEIVEFDLSIEDSVDSLPIRGWLLIYSATCIIAIFFICYSYLLIIKVGISNVEWTNQLLLLTSYNVLHLICLIASLILIMSKKKHVPKVIVGLEVLNLIAFGVNFFLSYKVAAQSSLMTGVSIKVLWIGLWICYFLMSKRVKQTFVH</sequence>
<keyword evidence="1" id="KW-1133">Transmembrane helix</keyword>
<gene>
    <name evidence="2" type="ORF">GK047_20405</name>
</gene>
<accession>A0A6G4A352</accession>
<dbReference type="AlphaFoldDB" id="A0A6G4A352"/>
<dbReference type="RefSeq" id="WP_163951054.1">
    <property type="nucleotide sequence ID" value="NZ_JAAIKC010000009.1"/>
</dbReference>
<keyword evidence="1" id="KW-0812">Transmembrane</keyword>
<evidence type="ECO:0000256" key="1">
    <source>
        <dbReference type="SAM" id="Phobius"/>
    </source>
</evidence>
<feature type="transmembrane region" description="Helical" evidence="1">
    <location>
        <begin position="303"/>
        <end position="323"/>
    </location>
</feature>
<feature type="transmembrane region" description="Helical" evidence="1">
    <location>
        <begin position="209"/>
        <end position="231"/>
    </location>
</feature>
<evidence type="ECO:0000313" key="2">
    <source>
        <dbReference type="EMBL" id="NEW08364.1"/>
    </source>
</evidence>
<dbReference type="Pfam" id="PF10754">
    <property type="entry name" value="DUF2569"/>
    <property type="match status" value="1"/>
</dbReference>
<organism evidence="2">
    <name type="scientific">Paenibacillus sp. SYP-B3998</name>
    <dbReference type="NCBI Taxonomy" id="2678564"/>
    <lineage>
        <taxon>Bacteria</taxon>
        <taxon>Bacillati</taxon>
        <taxon>Bacillota</taxon>
        <taxon>Bacilli</taxon>
        <taxon>Bacillales</taxon>
        <taxon>Paenibacillaceae</taxon>
        <taxon>Paenibacillus</taxon>
    </lineage>
</organism>
<feature type="transmembrane region" description="Helical" evidence="1">
    <location>
        <begin position="243"/>
        <end position="265"/>
    </location>
</feature>
<reference evidence="2" key="1">
    <citation type="submission" date="2020-02" db="EMBL/GenBank/DDBJ databases">
        <authorList>
            <person name="Shen X.-R."/>
            <person name="Zhang Y.-X."/>
        </authorList>
    </citation>
    <scope>NUCLEOTIDE SEQUENCE</scope>
    <source>
        <strain evidence="2">SYP-B3998</strain>
    </source>
</reference>
<proteinExistence type="predicted"/>
<keyword evidence="1" id="KW-0472">Membrane</keyword>
<feature type="transmembrane region" description="Helical" evidence="1">
    <location>
        <begin position="277"/>
        <end position="297"/>
    </location>
</feature>
<name>A0A6G4A352_9BACL</name>